<accession>A0A077Z716</accession>
<dbReference type="STRING" id="36087.A0A077Z716"/>
<name>A0A077Z716_TRITR</name>
<proteinExistence type="predicted"/>
<evidence type="ECO:0000313" key="2">
    <source>
        <dbReference type="EMBL" id="CDW54465.1"/>
    </source>
</evidence>
<feature type="compositionally biased region" description="Basic and acidic residues" evidence="1">
    <location>
        <begin position="155"/>
        <end position="164"/>
    </location>
</feature>
<organism evidence="2 3">
    <name type="scientific">Trichuris trichiura</name>
    <name type="common">Whipworm</name>
    <name type="synonym">Trichocephalus trichiurus</name>
    <dbReference type="NCBI Taxonomy" id="36087"/>
    <lineage>
        <taxon>Eukaryota</taxon>
        <taxon>Metazoa</taxon>
        <taxon>Ecdysozoa</taxon>
        <taxon>Nematoda</taxon>
        <taxon>Enoplea</taxon>
        <taxon>Dorylaimia</taxon>
        <taxon>Trichinellida</taxon>
        <taxon>Trichuridae</taxon>
        <taxon>Trichuris</taxon>
    </lineage>
</organism>
<dbReference type="AlphaFoldDB" id="A0A077Z716"/>
<keyword evidence="3" id="KW-1185">Reference proteome</keyword>
<sequence length="222" mass="23334">MSLPLSLVDPPIVLPTAWADRILHWPVAAAAAAAAAANVSRGSNVQTVPFHMFAGGGGAAGTDLGTFLMPAAASSSVDPACVLHSSNSLAGSAALLHNLRNMNPDGWQSDAFGHHIHNDSIEERSFAEVPDSTSIVSDGCPVHGHGSSEVVSPRPSEEQSDDRSNFLLSSSDLSASMWPGKTRAIVRPIKVQRHAMNTGISNVQDVGLDLRLIPDSWNVRGY</sequence>
<reference evidence="2" key="2">
    <citation type="submission" date="2014-03" db="EMBL/GenBank/DDBJ databases">
        <title>The whipworm genome and dual-species transcriptomics of an intimate host-pathogen interaction.</title>
        <authorList>
            <person name="Foth B.J."/>
            <person name="Tsai I.J."/>
            <person name="Reid A.J."/>
            <person name="Bancroft A.J."/>
            <person name="Nichol S."/>
            <person name="Tracey A."/>
            <person name="Holroyd N."/>
            <person name="Cotton J.A."/>
            <person name="Stanley E.J."/>
            <person name="Zarowiecki M."/>
            <person name="Liu J.Z."/>
            <person name="Huckvale T."/>
            <person name="Cooper P.J."/>
            <person name="Grencis R.K."/>
            <person name="Berriman M."/>
        </authorList>
    </citation>
    <scope>NUCLEOTIDE SEQUENCE [LARGE SCALE GENOMIC DNA]</scope>
</reference>
<evidence type="ECO:0000313" key="3">
    <source>
        <dbReference type="Proteomes" id="UP000030665"/>
    </source>
</evidence>
<gene>
    <name evidence="2" type="ORF">TTRE_0000273501</name>
</gene>
<dbReference type="Proteomes" id="UP000030665">
    <property type="component" value="Unassembled WGS sequence"/>
</dbReference>
<dbReference type="EMBL" id="HG805899">
    <property type="protein sequence ID" value="CDW54465.1"/>
    <property type="molecule type" value="Genomic_DNA"/>
</dbReference>
<reference evidence="2" key="1">
    <citation type="submission" date="2014-01" db="EMBL/GenBank/DDBJ databases">
        <authorList>
            <person name="Aslett M."/>
        </authorList>
    </citation>
    <scope>NUCLEOTIDE SEQUENCE</scope>
</reference>
<protein>
    <submittedName>
        <fullName evidence="2">Uncharacterized protein</fullName>
    </submittedName>
</protein>
<feature type="region of interest" description="Disordered" evidence="1">
    <location>
        <begin position="137"/>
        <end position="164"/>
    </location>
</feature>
<evidence type="ECO:0000256" key="1">
    <source>
        <dbReference type="SAM" id="MobiDB-lite"/>
    </source>
</evidence>